<keyword evidence="3" id="KW-1185">Reference proteome</keyword>
<proteinExistence type="predicted"/>
<reference evidence="2 3" key="1">
    <citation type="journal article" date="2015" name="Genome Biol. Evol.">
        <title>Phylogenomic analyses indicate that early fungi evolved digesting cell walls of algal ancestors of land plants.</title>
        <authorList>
            <person name="Chang Y."/>
            <person name="Wang S."/>
            <person name="Sekimoto S."/>
            <person name="Aerts A.L."/>
            <person name="Choi C."/>
            <person name="Clum A."/>
            <person name="LaButti K.M."/>
            <person name="Lindquist E.A."/>
            <person name="Yee Ngan C."/>
            <person name="Ohm R.A."/>
            <person name="Salamov A.A."/>
            <person name="Grigoriev I.V."/>
            <person name="Spatafora J.W."/>
            <person name="Berbee M.L."/>
        </authorList>
    </citation>
    <scope>NUCLEOTIDE SEQUENCE [LARGE SCALE GENOMIC DNA]</scope>
    <source>
        <strain evidence="2 3">NRRL 28638</strain>
    </source>
</reference>
<keyword evidence="1" id="KW-1133">Transmembrane helix</keyword>
<dbReference type="Proteomes" id="UP000070444">
    <property type="component" value="Unassembled WGS sequence"/>
</dbReference>
<gene>
    <name evidence="2" type="ORF">CONCODRAFT_1979</name>
</gene>
<feature type="transmembrane region" description="Helical" evidence="1">
    <location>
        <begin position="97"/>
        <end position="115"/>
    </location>
</feature>
<feature type="transmembrane region" description="Helical" evidence="1">
    <location>
        <begin position="127"/>
        <end position="147"/>
    </location>
</feature>
<dbReference type="AlphaFoldDB" id="A0A137PIS9"/>
<keyword evidence="1" id="KW-0812">Transmembrane</keyword>
<feature type="transmembrane region" description="Helical" evidence="1">
    <location>
        <begin position="41"/>
        <end position="63"/>
    </location>
</feature>
<feature type="transmembrane region" description="Helical" evidence="1">
    <location>
        <begin position="181"/>
        <end position="204"/>
    </location>
</feature>
<keyword evidence="1" id="KW-0472">Membrane</keyword>
<feature type="transmembrane region" description="Helical" evidence="1">
    <location>
        <begin position="69"/>
        <end position="90"/>
    </location>
</feature>
<organism evidence="2 3">
    <name type="scientific">Conidiobolus coronatus (strain ATCC 28846 / CBS 209.66 / NRRL 28638)</name>
    <name type="common">Delacroixia coronata</name>
    <dbReference type="NCBI Taxonomy" id="796925"/>
    <lineage>
        <taxon>Eukaryota</taxon>
        <taxon>Fungi</taxon>
        <taxon>Fungi incertae sedis</taxon>
        <taxon>Zoopagomycota</taxon>
        <taxon>Entomophthoromycotina</taxon>
        <taxon>Entomophthoromycetes</taxon>
        <taxon>Entomophthorales</taxon>
        <taxon>Ancylistaceae</taxon>
        <taxon>Conidiobolus</taxon>
    </lineage>
</organism>
<feature type="transmembrane region" description="Helical" evidence="1">
    <location>
        <begin position="210"/>
        <end position="231"/>
    </location>
</feature>
<evidence type="ECO:0000313" key="3">
    <source>
        <dbReference type="Proteomes" id="UP000070444"/>
    </source>
</evidence>
<protein>
    <recommendedName>
        <fullName evidence="4">Intracellular septation protein A</fullName>
    </recommendedName>
</protein>
<dbReference type="EMBL" id="KQ964419">
    <property type="protein sequence ID" value="KXN74906.1"/>
    <property type="molecule type" value="Genomic_DNA"/>
</dbReference>
<sequence>MSLRQPTSYLTAIESFSDKEFAKKSILERNFSELTVSRIKLFIFLFQHLFLEIALPLILYFTLKGPLGELYATIISSIPNLLSTLWTILIKRRFEPFPMILIFTFFLGLGLSLGFNDARLNQIQAPIVTLGIGIAFLITLNLSRPFIYYLSRPWMTKNDPEKIKEFNLKWKNSEFRSNMKLVSIAWGTGFILQAIVNLILVFTINLDLEMILGNVLSFGTIGLLLIWSYFYRAKLIKEKRIRDQEASVAQVGEFC</sequence>
<dbReference type="OrthoDB" id="10043543at2759"/>
<evidence type="ECO:0000313" key="2">
    <source>
        <dbReference type="EMBL" id="KXN74906.1"/>
    </source>
</evidence>
<name>A0A137PIS9_CONC2</name>
<evidence type="ECO:0000256" key="1">
    <source>
        <dbReference type="SAM" id="Phobius"/>
    </source>
</evidence>
<evidence type="ECO:0008006" key="4">
    <source>
        <dbReference type="Google" id="ProtNLM"/>
    </source>
</evidence>
<accession>A0A137PIS9</accession>
<dbReference type="NCBIfam" id="NF041646">
    <property type="entry name" value="VC0807_fam"/>
    <property type="match status" value="1"/>
</dbReference>